<reference evidence="1" key="1">
    <citation type="submission" date="2023-04" db="EMBL/GenBank/DDBJ databases">
        <authorList>
            <person name="Vijverberg K."/>
            <person name="Xiong W."/>
            <person name="Schranz E."/>
        </authorList>
    </citation>
    <scope>NUCLEOTIDE SEQUENCE</scope>
</reference>
<dbReference type="EMBL" id="OX465080">
    <property type="protein sequence ID" value="CAI9278655.1"/>
    <property type="molecule type" value="Genomic_DNA"/>
</dbReference>
<keyword evidence="2" id="KW-1185">Reference proteome</keyword>
<name>A0AA35YR68_LACSI</name>
<proteinExistence type="predicted"/>
<dbReference type="Proteomes" id="UP001177003">
    <property type="component" value="Chromosome 4"/>
</dbReference>
<accession>A0AA35YR68</accession>
<evidence type="ECO:0000313" key="2">
    <source>
        <dbReference type="Proteomes" id="UP001177003"/>
    </source>
</evidence>
<dbReference type="AlphaFoldDB" id="A0AA35YR68"/>
<gene>
    <name evidence="1" type="ORF">LSALG_LOCUS18505</name>
</gene>
<protein>
    <submittedName>
        <fullName evidence="1">Uncharacterized protein</fullName>
    </submittedName>
</protein>
<sequence length="170" mass="18942">MTTKQFKTRNSKLDYLLESNKASSNNKYSQASIKSFLETLTKEHAANLTLTNKAVADSEKTCKDTTGKVDKLLSDIKNFMVDFCTSSECNTASTNTTINNYVSTIQSKKVALTKIHSEIQTNNSEFQTSISSKIEKLQYDLALENKIMDELAVKIEKVKVLSVNLSHANS</sequence>
<evidence type="ECO:0000313" key="1">
    <source>
        <dbReference type="EMBL" id="CAI9278655.1"/>
    </source>
</evidence>
<organism evidence="1 2">
    <name type="scientific">Lactuca saligna</name>
    <name type="common">Willowleaf lettuce</name>
    <dbReference type="NCBI Taxonomy" id="75948"/>
    <lineage>
        <taxon>Eukaryota</taxon>
        <taxon>Viridiplantae</taxon>
        <taxon>Streptophyta</taxon>
        <taxon>Embryophyta</taxon>
        <taxon>Tracheophyta</taxon>
        <taxon>Spermatophyta</taxon>
        <taxon>Magnoliopsida</taxon>
        <taxon>eudicotyledons</taxon>
        <taxon>Gunneridae</taxon>
        <taxon>Pentapetalae</taxon>
        <taxon>asterids</taxon>
        <taxon>campanulids</taxon>
        <taxon>Asterales</taxon>
        <taxon>Asteraceae</taxon>
        <taxon>Cichorioideae</taxon>
        <taxon>Cichorieae</taxon>
        <taxon>Lactucinae</taxon>
        <taxon>Lactuca</taxon>
    </lineage>
</organism>